<keyword evidence="2" id="KW-1185">Reference proteome</keyword>
<organism evidence="1 2">
    <name type="scientific">Ensete ventricosum</name>
    <name type="common">Abyssinian banana</name>
    <name type="synonym">Musa ensete</name>
    <dbReference type="NCBI Taxonomy" id="4639"/>
    <lineage>
        <taxon>Eukaryota</taxon>
        <taxon>Viridiplantae</taxon>
        <taxon>Streptophyta</taxon>
        <taxon>Embryophyta</taxon>
        <taxon>Tracheophyta</taxon>
        <taxon>Spermatophyta</taxon>
        <taxon>Magnoliopsida</taxon>
        <taxon>Liliopsida</taxon>
        <taxon>Zingiberales</taxon>
        <taxon>Musaceae</taxon>
        <taxon>Ensete</taxon>
    </lineage>
</organism>
<evidence type="ECO:0000313" key="1">
    <source>
        <dbReference type="EMBL" id="KAJ8504810.1"/>
    </source>
</evidence>
<sequence length="102" mass="11784">MWQRFGPFRASRFRACGRFRSLHHCDHFHTRFACLLHPIIAFSVHPSLANPKTAKGEVITTRLSHEGAVISEEAIGKAYQHLLMRVRCLVHPQKWPRSKSLL</sequence>
<comment type="caution">
    <text evidence="1">The sequence shown here is derived from an EMBL/GenBank/DDBJ whole genome shotgun (WGS) entry which is preliminary data.</text>
</comment>
<name>A0AAV8RS14_ENSVE</name>
<accession>A0AAV8RS14</accession>
<proteinExistence type="predicted"/>
<dbReference type="Proteomes" id="UP001222027">
    <property type="component" value="Unassembled WGS sequence"/>
</dbReference>
<evidence type="ECO:0000313" key="2">
    <source>
        <dbReference type="Proteomes" id="UP001222027"/>
    </source>
</evidence>
<reference evidence="1 2" key="1">
    <citation type="submission" date="2022-12" db="EMBL/GenBank/DDBJ databases">
        <title>Chromosome-scale assembly of the Ensete ventricosum genome.</title>
        <authorList>
            <person name="Dussert Y."/>
            <person name="Stocks J."/>
            <person name="Wendawek A."/>
            <person name="Woldeyes F."/>
            <person name="Nichols R.A."/>
            <person name="Borrell J.S."/>
        </authorList>
    </citation>
    <scope>NUCLEOTIDE SEQUENCE [LARGE SCALE GENOMIC DNA]</scope>
    <source>
        <strain evidence="2">cv. Maze</strain>
        <tissue evidence="1">Seeds</tissue>
    </source>
</reference>
<dbReference type="AlphaFoldDB" id="A0AAV8RS14"/>
<gene>
    <name evidence="1" type="ORF">OPV22_005696</name>
</gene>
<protein>
    <submittedName>
        <fullName evidence="1">Uncharacterized protein</fullName>
    </submittedName>
</protein>
<dbReference type="EMBL" id="JAQQAF010000002">
    <property type="protein sequence ID" value="KAJ8504810.1"/>
    <property type="molecule type" value="Genomic_DNA"/>
</dbReference>